<dbReference type="InterPro" id="IPR057154">
    <property type="entry name" value="DUF7832"/>
</dbReference>
<dbReference type="Proteomes" id="UP001220509">
    <property type="component" value="Chromosome"/>
</dbReference>
<keyword evidence="3" id="KW-1185">Reference proteome</keyword>
<organism evidence="2 3">
    <name type="scientific">Paenibacillus kyungheensis</name>
    <dbReference type="NCBI Taxonomy" id="1452732"/>
    <lineage>
        <taxon>Bacteria</taxon>
        <taxon>Bacillati</taxon>
        <taxon>Bacillota</taxon>
        <taxon>Bacilli</taxon>
        <taxon>Bacillales</taxon>
        <taxon>Paenibacillaceae</taxon>
        <taxon>Paenibacillus</taxon>
    </lineage>
</organism>
<accession>A0AAX3LW58</accession>
<reference evidence="2 3" key="1">
    <citation type="submission" date="2023-02" db="EMBL/GenBank/DDBJ databases">
        <title>Genome sequence of Paenibacillus kyungheensis KACC 18744.</title>
        <authorList>
            <person name="Kim S."/>
            <person name="Heo J."/>
            <person name="Kwon S.-W."/>
        </authorList>
    </citation>
    <scope>NUCLEOTIDE SEQUENCE [LARGE SCALE GENOMIC DNA]</scope>
    <source>
        <strain evidence="2 3">KACC 18744</strain>
    </source>
</reference>
<evidence type="ECO:0000259" key="1">
    <source>
        <dbReference type="Pfam" id="PF25191"/>
    </source>
</evidence>
<evidence type="ECO:0000313" key="3">
    <source>
        <dbReference type="Proteomes" id="UP001220509"/>
    </source>
</evidence>
<sequence length="244" mass="28884">MEYKTELENFLTKSGEKSIQYMHLRLERLSYQSILYIVKGRMLERIRTKRENIEQYKDFKEAQVCVDELIEQLIKEGFTKQDMKILQDTDIKYANLSRREKAYVYDKAKWHYDGDYPKTLLPFQAYIHTGMFVTWLIINNLLTQKIVDQYQASINLVKQGEMSGAHFFEEHLDGSLSSNDLSEEGNAFARQYLNKDDNLYLGDYIDCLAGSLPSEYHVQDSLENYKKLEPVINQRYSKFKNFNI</sequence>
<dbReference type="EMBL" id="CP117416">
    <property type="protein sequence ID" value="WCT53980.1"/>
    <property type="molecule type" value="Genomic_DNA"/>
</dbReference>
<proteinExistence type="predicted"/>
<dbReference type="RefSeq" id="WP_273612536.1">
    <property type="nucleotide sequence ID" value="NZ_CP117416.1"/>
</dbReference>
<name>A0AAX3LW58_9BACL</name>
<dbReference type="AlphaFoldDB" id="A0AAX3LW58"/>
<gene>
    <name evidence="2" type="ORF">PQ456_12245</name>
</gene>
<feature type="domain" description="DUF7832" evidence="1">
    <location>
        <begin position="104"/>
        <end position="218"/>
    </location>
</feature>
<evidence type="ECO:0000313" key="2">
    <source>
        <dbReference type="EMBL" id="WCT53980.1"/>
    </source>
</evidence>
<dbReference type="KEGG" id="pka:PQ456_12245"/>
<protein>
    <recommendedName>
        <fullName evidence="1">DUF7832 domain-containing protein</fullName>
    </recommendedName>
</protein>
<dbReference type="Pfam" id="PF25191">
    <property type="entry name" value="DUF7832"/>
    <property type="match status" value="1"/>
</dbReference>